<dbReference type="InterPro" id="IPR011009">
    <property type="entry name" value="Kinase-like_dom_sf"/>
</dbReference>
<dbReference type="Proteomes" id="UP001159292">
    <property type="component" value="Unassembled WGS sequence"/>
</dbReference>
<dbReference type="AlphaFoldDB" id="A0AB35KX99"/>
<comment type="caution">
    <text evidence="1">The sequence shown here is derived from an EMBL/GenBank/DDBJ whole genome shotgun (WGS) entry which is preliminary data.</text>
</comment>
<dbReference type="RefSeq" id="WP_257597306.1">
    <property type="nucleotide sequence ID" value="NZ_JANKBU010000002.1"/>
</dbReference>
<organism evidence="1 2">
    <name type="scientific">Ectopseudomonas oleovorans</name>
    <name type="common">Pseudomonas oleovorans</name>
    <dbReference type="NCBI Taxonomy" id="301"/>
    <lineage>
        <taxon>Bacteria</taxon>
        <taxon>Pseudomonadati</taxon>
        <taxon>Pseudomonadota</taxon>
        <taxon>Gammaproteobacteria</taxon>
        <taxon>Pseudomonadales</taxon>
        <taxon>Pseudomonadaceae</taxon>
        <taxon>Ectopseudomonas</taxon>
    </lineage>
</organism>
<accession>A0AB35KX99</accession>
<dbReference type="Pfam" id="PF06293">
    <property type="entry name" value="Kdo"/>
    <property type="match status" value="1"/>
</dbReference>
<evidence type="ECO:0000313" key="2">
    <source>
        <dbReference type="Proteomes" id="UP001159292"/>
    </source>
</evidence>
<dbReference type="EMBL" id="JAOEET010000005">
    <property type="protein sequence ID" value="MDH0566250.1"/>
    <property type="molecule type" value="Genomic_DNA"/>
</dbReference>
<gene>
    <name evidence="1" type="ORF">N7671_03045</name>
</gene>
<protein>
    <submittedName>
        <fullName evidence="1">Toluene tolerance protein</fullName>
    </submittedName>
</protein>
<dbReference type="SUPFAM" id="SSF56112">
    <property type="entry name" value="Protein kinase-like (PK-like)"/>
    <property type="match status" value="1"/>
</dbReference>
<sequence>MRIVPAKELQQWLDRSEVLEKDGRGPKVLRQPDGLLLKIFRPRRRLWFARLRPPALRFAENARLLAEHGIAAPQVGECLWLDSRQAVSACLYSPLPGQSLDYLYHQARHEFDALLPELGSFIHDLHQRGIYFRSLHLGNILRLPEGGFGLIDFLDMRFKRAPLSSGLAQRNLKHLSSYLRRSQIDDFPWQRLLQAYEQQVPGNRSL</sequence>
<name>A0AB35KX99_ECTOL</name>
<evidence type="ECO:0000313" key="1">
    <source>
        <dbReference type="EMBL" id="MDH0566250.1"/>
    </source>
</evidence>
<proteinExistence type="predicted"/>
<reference evidence="1" key="1">
    <citation type="submission" date="2022-09" db="EMBL/GenBank/DDBJ databases">
        <title>Intensive care unit water sources are persistently colonized with multi-drug resistant bacteria and are the site of extensive horizontal gene transfer of antibiotic resistance genes.</title>
        <authorList>
            <person name="Diorio-Toth L."/>
        </authorList>
    </citation>
    <scope>NUCLEOTIDE SEQUENCE</scope>
    <source>
        <strain evidence="1">GD04000</strain>
    </source>
</reference>